<dbReference type="InterPro" id="IPR010148">
    <property type="entry name" value="CRISPR-assoc_prot_CT1975"/>
</dbReference>
<dbReference type="Pfam" id="PF09344">
    <property type="entry name" value="Cas_CT1975"/>
    <property type="match status" value="1"/>
</dbReference>
<name>A0ABW9KEB8_9FIRM</name>
<gene>
    <name evidence="1" type="primary">cas7e</name>
    <name evidence="1" type="ORF">ABDJ34_08215</name>
</gene>
<evidence type="ECO:0000313" key="1">
    <source>
        <dbReference type="EMBL" id="MFN2102884.1"/>
    </source>
</evidence>
<dbReference type="NCBIfam" id="TIGR01869">
    <property type="entry name" value="casC_Cse4"/>
    <property type="match status" value="1"/>
</dbReference>
<dbReference type="RefSeq" id="WP_412702026.1">
    <property type="nucleotide sequence ID" value="NZ_JBDLBQ010000007.1"/>
</dbReference>
<keyword evidence="2" id="KW-1185">Reference proteome</keyword>
<dbReference type="EMBL" id="JBDLBQ010000007">
    <property type="protein sequence ID" value="MFN2102884.1"/>
    <property type="molecule type" value="Genomic_DNA"/>
</dbReference>
<organism evidence="1 2">
    <name type="scientific">Finegoldia dalianensis</name>
    <dbReference type="NCBI Taxonomy" id="3145239"/>
    <lineage>
        <taxon>Bacteria</taxon>
        <taxon>Bacillati</taxon>
        <taxon>Bacillota</taxon>
        <taxon>Tissierellia</taxon>
        <taxon>Tissierellales</taxon>
        <taxon>Peptoniphilaceae</taxon>
        <taxon>Finegoldia</taxon>
    </lineage>
</organism>
<reference evidence="1 2" key="1">
    <citation type="journal article" date="2024" name="Anaerobe">
        <title>The identification of Finegoldia dalianensis sp. nov., isolated from the pus of a patient with skin abscess and genomic analysis of the strains belonging to Finegoldia genus.</title>
        <authorList>
            <person name="Li Y."/>
            <person name="Wang Y."/>
            <person name="Xiao D."/>
            <person name="Wang J."/>
            <person name="Jin D."/>
        </authorList>
    </citation>
    <scope>NUCLEOTIDE SEQUENCE [LARGE SCALE GENOMIC DNA]</scope>
    <source>
        <strain evidence="1 2">LY240594</strain>
    </source>
</reference>
<accession>A0ABW9KEB8</accession>
<comment type="caution">
    <text evidence="1">The sequence shown here is derived from an EMBL/GenBank/DDBJ whole genome shotgun (WGS) entry which is preliminary data.</text>
</comment>
<dbReference type="Proteomes" id="UP001634413">
    <property type="component" value="Unassembled WGS sequence"/>
</dbReference>
<evidence type="ECO:0000313" key="2">
    <source>
        <dbReference type="Proteomes" id="UP001634413"/>
    </source>
</evidence>
<proteinExistence type="predicted"/>
<protein>
    <submittedName>
        <fullName evidence="1">Type I-E CRISPR-associated protein Cas7/Cse4/CasC</fullName>
    </submittedName>
</protein>
<sequence length="364" mass="40672">MKNRLYLDIHAIQVLPPSNVNRDEFGNPKSALYGGVNRSRVSSQSWKRAIREYFYENSEVQNLGVRTLKLPDYIADKMLEIDSSIPREEAIKKAGKVLKSAGISTKLKDVDDEGEKTLVLESLFFISDKQALELAQAAVKGDVAKPDIIDSIKNNMSIDIALFGRMVASSKNLNVEASCQVAHAISTHEVNSEVDYFTAVDEYTKDQGAAMIGNSNFNASTLYRYSNIAIHDLFEKIHDKETLINSIKLFIKAFCLSMPSGKISSYANQTLPSFLSIDIRSDRPMNLVSAFEEPVLSNSGYTNKSIVKLCDEHKKFNKFYDKPLLSSFISFDDIECLNEFGDEADNLNNLAENVANFLKDNLGD</sequence>